<evidence type="ECO:0000256" key="12">
    <source>
        <dbReference type="SAM" id="MobiDB-lite"/>
    </source>
</evidence>
<gene>
    <name evidence="14" type="ORF">BN980_GECA05s00230g</name>
</gene>
<dbReference type="Gene3D" id="3.40.50.300">
    <property type="entry name" value="P-loop containing nucleotide triphosphate hydrolases"/>
    <property type="match status" value="1"/>
</dbReference>
<dbReference type="InterPro" id="IPR045063">
    <property type="entry name" value="Dynamin_N"/>
</dbReference>
<comment type="caution">
    <text evidence="14">The sequence shown here is derived from an EMBL/GenBank/DDBJ whole genome shotgun (WGS) entry which is preliminary data.</text>
</comment>
<keyword evidence="7" id="KW-0175">Coiled coil</keyword>
<keyword evidence="6" id="KW-1133">Transmembrane helix</keyword>
<feature type="region of interest" description="Disordered" evidence="12">
    <location>
        <begin position="162"/>
        <end position="183"/>
    </location>
</feature>
<evidence type="ECO:0000256" key="7">
    <source>
        <dbReference type="ARBA" id="ARBA00023054"/>
    </source>
</evidence>
<feature type="compositionally biased region" description="Basic and acidic residues" evidence="12">
    <location>
        <begin position="1"/>
        <end position="24"/>
    </location>
</feature>
<keyword evidence="8" id="KW-0496">Mitochondrion</keyword>
<dbReference type="EMBL" id="CCBN010000005">
    <property type="protein sequence ID" value="CDO53339.1"/>
    <property type="molecule type" value="Genomic_DNA"/>
</dbReference>
<evidence type="ECO:0000256" key="9">
    <source>
        <dbReference type="ARBA" id="ARBA00023134"/>
    </source>
</evidence>
<dbReference type="Proteomes" id="UP000242525">
    <property type="component" value="Unassembled WGS sequence"/>
</dbReference>
<evidence type="ECO:0000256" key="6">
    <source>
        <dbReference type="ARBA" id="ARBA00022989"/>
    </source>
</evidence>
<dbReference type="PROSITE" id="PS51718">
    <property type="entry name" value="G_DYNAMIN_2"/>
    <property type="match status" value="1"/>
</dbReference>
<evidence type="ECO:0000256" key="8">
    <source>
        <dbReference type="ARBA" id="ARBA00023128"/>
    </source>
</evidence>
<evidence type="ECO:0000313" key="14">
    <source>
        <dbReference type="EMBL" id="CDO53339.1"/>
    </source>
</evidence>
<dbReference type="InterPro" id="IPR030381">
    <property type="entry name" value="G_DYNAMIN_dom"/>
</dbReference>
<dbReference type="Pfam" id="PF00350">
    <property type="entry name" value="Dynamin_N"/>
    <property type="match status" value="1"/>
</dbReference>
<feature type="compositionally biased region" description="Acidic residues" evidence="12">
    <location>
        <begin position="469"/>
        <end position="481"/>
    </location>
</feature>
<accession>A0A0J9X960</accession>
<feature type="domain" description="Dynamin-type G" evidence="13">
    <location>
        <begin position="246"/>
        <end position="512"/>
    </location>
</feature>
<keyword evidence="4" id="KW-1000">Mitochondrion outer membrane</keyword>
<keyword evidence="5" id="KW-0378">Hydrolase</keyword>
<comment type="subcellular location">
    <subcellularLocation>
        <location evidence="1">Mitochondrion outer membrane</location>
        <topology evidence="1">Multi-pass membrane protein</topology>
    </subcellularLocation>
</comment>
<dbReference type="STRING" id="1173061.A0A0J9X960"/>
<feature type="region of interest" description="Disordered" evidence="12">
    <location>
        <begin position="1"/>
        <end position="82"/>
    </location>
</feature>
<dbReference type="InterPro" id="IPR027417">
    <property type="entry name" value="P-loop_NTPase"/>
</dbReference>
<keyword evidence="2" id="KW-0812">Transmembrane</keyword>
<dbReference type="GO" id="GO:0051646">
    <property type="term" value="P:mitochondrion localization"/>
    <property type="evidence" value="ECO:0007669"/>
    <property type="project" value="TreeGrafter"/>
</dbReference>
<evidence type="ECO:0000256" key="4">
    <source>
        <dbReference type="ARBA" id="ARBA00022787"/>
    </source>
</evidence>
<dbReference type="PANTHER" id="PTHR10465">
    <property type="entry name" value="TRANSMEMBRANE GTPASE FZO1"/>
    <property type="match status" value="1"/>
</dbReference>
<keyword evidence="9" id="KW-0342">GTP-binding</keyword>
<protein>
    <submittedName>
        <fullName evidence="14">Similar to Saccharomyces cerevisiae YBR179C FZO1 Mitofusin, integral membrane protein involved in mitochondrial outer membrane tethering and fusion</fullName>
    </submittedName>
</protein>
<evidence type="ECO:0000313" key="15">
    <source>
        <dbReference type="Proteomes" id="UP000242525"/>
    </source>
</evidence>
<dbReference type="GO" id="GO:0003924">
    <property type="term" value="F:GTPase activity"/>
    <property type="evidence" value="ECO:0007669"/>
    <property type="project" value="InterPro"/>
</dbReference>
<keyword evidence="15" id="KW-1185">Reference proteome</keyword>
<name>A0A0J9X960_GEOCN</name>
<keyword evidence="10" id="KW-0472">Membrane</keyword>
<keyword evidence="3" id="KW-0547">Nucleotide-binding</keyword>
<comment type="catalytic activity">
    <reaction evidence="11">
        <text>GTP + H2O = GDP + phosphate + H(+)</text>
        <dbReference type="Rhea" id="RHEA:19669"/>
        <dbReference type="ChEBI" id="CHEBI:15377"/>
        <dbReference type="ChEBI" id="CHEBI:15378"/>
        <dbReference type="ChEBI" id="CHEBI:37565"/>
        <dbReference type="ChEBI" id="CHEBI:43474"/>
        <dbReference type="ChEBI" id="CHEBI:58189"/>
    </reaction>
</comment>
<sequence>MDLPDAHDYREDDGNPGSSKDHSRMPKRAPPSEADSGYGGSIFSGSEGGESSRHATYVPGDSKLSGASKGKGAHRRSPSTVTRRHIVSQVNQLQYNDNRVALGRSISAVLSMLKDLQAMNRNWPVYYPAQTVKEDRKKKRLSSAFESVRSEDDDSARVIKRASSDVGLRSHNDEKDDESVPTAAEPRLVSSRIIQDFNVFKLDLKIGSLSSEELVNTLAKTSVASLLDEKIIQTMRHLLALRDRIDDTSSKVLITGDLNAGKSTFCNALLRRKLLPEDQQPCTSVFCEVIDARENNGVEEVHAVGIDMTYNRSDETTYTIFPLKSLEELVLEAGKYSILKVYVNDGRPVDQSLLRNGVVDISLIDAPGLNMDSYQTTQVFSRQEEIDLVVFVVSAENHFTLSAKEFIWNAAHEKSLVFIVVNRFDNIRDKNRCRKMILDQVADLSPETHKDASDFIHFVSSSEIIKELPDDDGSGPDDNPGDDDHPHPDFDQLEASLRDFVLEKRSLSKLAPAKTYLKNILKDLEMLSQVNISVAETEKEKILKDLDDLTPEFENSVKQSLKVSEQSDQIIEEVTQKAYDFTKDHLGKFVSSIGDSPIVPYKSIFSAFDYAISTREAIIDSLLNEVVVCESFARKETTQGINTLKSLGILHLGEQPAFKKIFNDEAMFTRRRDTFARTVYTELGISDFFDLSLPSIPFISSSDKEETSAVTNALTVASVVTTGQLIRSTDFLRNVFTFSQILDINLAKKLALPFVILASLAGVAYVISDIPNAVPRNISRKLNKEIQEVDYINQNAMRISKECRKVLKFPAQDITAGFQNKIEHQARKKEEYAKTAKEVSTNLKYFKRLHKDVVDQHALVDRCNLDTSLAVD</sequence>
<evidence type="ECO:0000259" key="13">
    <source>
        <dbReference type="PROSITE" id="PS51718"/>
    </source>
</evidence>
<evidence type="ECO:0000256" key="3">
    <source>
        <dbReference type="ARBA" id="ARBA00022741"/>
    </source>
</evidence>
<proteinExistence type="predicted"/>
<dbReference type="GO" id="GO:0008053">
    <property type="term" value="P:mitochondrial fusion"/>
    <property type="evidence" value="ECO:0007669"/>
    <property type="project" value="TreeGrafter"/>
</dbReference>
<organism evidence="14 15">
    <name type="scientific">Geotrichum candidum</name>
    <name type="common">Oospora lactis</name>
    <name type="synonym">Dipodascus geotrichum</name>
    <dbReference type="NCBI Taxonomy" id="1173061"/>
    <lineage>
        <taxon>Eukaryota</taxon>
        <taxon>Fungi</taxon>
        <taxon>Dikarya</taxon>
        <taxon>Ascomycota</taxon>
        <taxon>Saccharomycotina</taxon>
        <taxon>Dipodascomycetes</taxon>
        <taxon>Dipodascales</taxon>
        <taxon>Dipodascaceae</taxon>
        <taxon>Geotrichum</taxon>
    </lineage>
</organism>
<evidence type="ECO:0000256" key="11">
    <source>
        <dbReference type="ARBA" id="ARBA00048548"/>
    </source>
</evidence>
<dbReference type="FunFam" id="3.40.50.300:FF:000638">
    <property type="entry name" value="Transmembrane GTPase Fzo1, putative"/>
    <property type="match status" value="1"/>
</dbReference>
<feature type="compositionally biased region" description="Basic residues" evidence="12">
    <location>
        <begin position="71"/>
        <end position="82"/>
    </location>
</feature>
<dbReference type="GO" id="GO:0005741">
    <property type="term" value="C:mitochondrial outer membrane"/>
    <property type="evidence" value="ECO:0007669"/>
    <property type="project" value="UniProtKB-SubCell"/>
</dbReference>
<evidence type="ECO:0000256" key="10">
    <source>
        <dbReference type="ARBA" id="ARBA00023136"/>
    </source>
</evidence>
<evidence type="ECO:0000256" key="1">
    <source>
        <dbReference type="ARBA" id="ARBA00004374"/>
    </source>
</evidence>
<dbReference type="SUPFAM" id="SSF52540">
    <property type="entry name" value="P-loop containing nucleoside triphosphate hydrolases"/>
    <property type="match status" value="1"/>
</dbReference>
<dbReference type="OrthoDB" id="9984778at2759"/>
<feature type="region of interest" description="Disordered" evidence="12">
    <location>
        <begin position="467"/>
        <end position="490"/>
    </location>
</feature>
<evidence type="ECO:0000256" key="2">
    <source>
        <dbReference type="ARBA" id="ARBA00022692"/>
    </source>
</evidence>
<dbReference type="AlphaFoldDB" id="A0A0J9X960"/>
<reference evidence="14" key="1">
    <citation type="submission" date="2014-03" db="EMBL/GenBank/DDBJ databases">
        <authorList>
            <person name="Casaregola S."/>
        </authorList>
    </citation>
    <scope>NUCLEOTIDE SEQUENCE [LARGE SCALE GENOMIC DNA]</scope>
    <source>
        <strain evidence="14">CLIB 918</strain>
    </source>
</reference>
<dbReference type="InterPro" id="IPR027094">
    <property type="entry name" value="Mitofusin_fam"/>
</dbReference>
<dbReference type="GO" id="GO:0005525">
    <property type="term" value="F:GTP binding"/>
    <property type="evidence" value="ECO:0007669"/>
    <property type="project" value="UniProtKB-KW"/>
</dbReference>
<feature type="compositionally biased region" description="Gly residues" evidence="12">
    <location>
        <begin position="37"/>
        <end position="48"/>
    </location>
</feature>
<dbReference type="PANTHER" id="PTHR10465:SF0">
    <property type="entry name" value="SARCALUMENIN"/>
    <property type="match status" value="1"/>
</dbReference>
<evidence type="ECO:0000256" key="5">
    <source>
        <dbReference type="ARBA" id="ARBA00022801"/>
    </source>
</evidence>